<reference evidence="3" key="1">
    <citation type="submission" date="2023-04" db="EMBL/GenBank/DDBJ databases">
        <authorList>
            <person name="Vijverberg K."/>
            <person name="Xiong W."/>
            <person name="Schranz E."/>
        </authorList>
    </citation>
    <scope>NUCLEOTIDE SEQUENCE</scope>
</reference>
<keyword evidence="1" id="KW-0175">Coiled coil</keyword>
<feature type="coiled-coil region" evidence="1">
    <location>
        <begin position="94"/>
        <end position="135"/>
    </location>
</feature>
<evidence type="ECO:0000256" key="2">
    <source>
        <dbReference type="SAM" id="MobiDB-lite"/>
    </source>
</evidence>
<evidence type="ECO:0000313" key="3">
    <source>
        <dbReference type="EMBL" id="CAI9295437.1"/>
    </source>
</evidence>
<proteinExistence type="predicted"/>
<sequence>MDDDQQGVHFYQALVAQGVLEEDLEENPKGGPAMGQQVGPEVEPEEYVVTNYEYEESDQESDEGKDVEEARNELHLSKAPSDPRMVQKGDAYHLRSLEDEIKNLKRQLFVTEARVVRAEQRVEVITQEENELAELLIRQLDD</sequence>
<evidence type="ECO:0000256" key="1">
    <source>
        <dbReference type="SAM" id="Coils"/>
    </source>
</evidence>
<dbReference type="Proteomes" id="UP001177003">
    <property type="component" value="Chromosome 7"/>
</dbReference>
<dbReference type="AlphaFoldDB" id="A0AA36EH50"/>
<name>A0AA36EH50_LACSI</name>
<gene>
    <name evidence="3" type="ORF">LSALG_LOCUS34379</name>
</gene>
<feature type="compositionally biased region" description="Basic and acidic residues" evidence="2">
    <location>
        <begin position="62"/>
        <end position="76"/>
    </location>
</feature>
<accession>A0AA36EH50</accession>
<protein>
    <submittedName>
        <fullName evidence="3">Uncharacterized protein</fullName>
    </submittedName>
</protein>
<evidence type="ECO:0000313" key="4">
    <source>
        <dbReference type="Proteomes" id="UP001177003"/>
    </source>
</evidence>
<organism evidence="3 4">
    <name type="scientific">Lactuca saligna</name>
    <name type="common">Willowleaf lettuce</name>
    <dbReference type="NCBI Taxonomy" id="75948"/>
    <lineage>
        <taxon>Eukaryota</taxon>
        <taxon>Viridiplantae</taxon>
        <taxon>Streptophyta</taxon>
        <taxon>Embryophyta</taxon>
        <taxon>Tracheophyta</taxon>
        <taxon>Spermatophyta</taxon>
        <taxon>Magnoliopsida</taxon>
        <taxon>eudicotyledons</taxon>
        <taxon>Gunneridae</taxon>
        <taxon>Pentapetalae</taxon>
        <taxon>asterids</taxon>
        <taxon>campanulids</taxon>
        <taxon>Asterales</taxon>
        <taxon>Asteraceae</taxon>
        <taxon>Cichorioideae</taxon>
        <taxon>Cichorieae</taxon>
        <taxon>Lactucinae</taxon>
        <taxon>Lactuca</taxon>
    </lineage>
</organism>
<keyword evidence="4" id="KW-1185">Reference proteome</keyword>
<feature type="region of interest" description="Disordered" evidence="2">
    <location>
        <begin position="21"/>
        <end position="87"/>
    </location>
</feature>
<dbReference type="EMBL" id="OX465083">
    <property type="protein sequence ID" value="CAI9295437.1"/>
    <property type="molecule type" value="Genomic_DNA"/>
</dbReference>